<dbReference type="RefSeq" id="WP_085834905.1">
    <property type="nucleotide sequence ID" value="NZ_FWFS01000001.1"/>
</dbReference>
<keyword evidence="2 4" id="KW-0732">Signal</keyword>
<evidence type="ECO:0000313" key="7">
    <source>
        <dbReference type="Proteomes" id="UP000193862"/>
    </source>
</evidence>
<keyword evidence="4" id="KW-1005">Bacterial flagellum biogenesis</keyword>
<dbReference type="GO" id="GO:0044780">
    <property type="term" value="P:bacterial-type flagellum assembly"/>
    <property type="evidence" value="ECO:0007669"/>
    <property type="project" value="InterPro"/>
</dbReference>
<comment type="similarity">
    <text evidence="4">Belongs to the FlgA family.</text>
</comment>
<dbReference type="AlphaFoldDB" id="A0A1Y5RBH1"/>
<dbReference type="Pfam" id="PF13144">
    <property type="entry name" value="ChapFlgA"/>
    <property type="match status" value="1"/>
</dbReference>
<sequence>MRRLWTYVRAGALALCVFAQPLQAETVVAARTLRAQTILSASDLALIAEDMPGMFVAIEELVGFEARVALYAGRPIRPEDIGPAAIIDRNQMVTLVYRSGNLTMVSEGRSLARAGVGDTLRAMNLTSKTIVSGQVTEQGSVIVGGLDPSLF</sequence>
<accession>A0A1Y5RBH1</accession>
<dbReference type="SMART" id="SM00858">
    <property type="entry name" value="SAF"/>
    <property type="match status" value="1"/>
</dbReference>
<feature type="signal peptide" evidence="4">
    <location>
        <begin position="1"/>
        <end position="24"/>
    </location>
</feature>
<keyword evidence="6" id="KW-0282">Flagellum</keyword>
<evidence type="ECO:0000256" key="2">
    <source>
        <dbReference type="ARBA" id="ARBA00022729"/>
    </source>
</evidence>
<evidence type="ECO:0000259" key="5">
    <source>
        <dbReference type="SMART" id="SM00858"/>
    </source>
</evidence>
<feature type="domain" description="SAF" evidence="5">
    <location>
        <begin position="24"/>
        <end position="82"/>
    </location>
</feature>
<protein>
    <recommendedName>
        <fullName evidence="4">Flagella basal body P-ring formation protein FlgA</fullName>
    </recommendedName>
</protein>
<organism evidence="6 7">
    <name type="scientific">Aquimixticola soesokkakensis</name>
    <dbReference type="NCBI Taxonomy" id="1519096"/>
    <lineage>
        <taxon>Bacteria</taxon>
        <taxon>Pseudomonadati</taxon>
        <taxon>Pseudomonadota</taxon>
        <taxon>Alphaproteobacteria</taxon>
        <taxon>Rhodobacterales</taxon>
        <taxon>Paracoccaceae</taxon>
        <taxon>Aquimixticola</taxon>
    </lineage>
</organism>
<comment type="function">
    <text evidence="4">Involved in the assembly process of the P-ring formation. It may associate with FlgF on the rod constituting a structure essential for the P-ring assembly or may act as a modulator protein for the P-ring assembly.</text>
</comment>
<evidence type="ECO:0000256" key="3">
    <source>
        <dbReference type="ARBA" id="ARBA00022764"/>
    </source>
</evidence>
<dbReference type="OrthoDB" id="7619725at2"/>
<dbReference type="InterPro" id="IPR013974">
    <property type="entry name" value="SAF"/>
</dbReference>
<dbReference type="Gene3D" id="2.30.30.760">
    <property type="match status" value="1"/>
</dbReference>
<dbReference type="Proteomes" id="UP000193862">
    <property type="component" value="Unassembled WGS sequence"/>
</dbReference>
<dbReference type="PANTHER" id="PTHR36307:SF1">
    <property type="entry name" value="FLAGELLA BASAL BODY P-RING FORMATION PROTEIN FLGA"/>
    <property type="match status" value="1"/>
</dbReference>
<dbReference type="InterPro" id="IPR036732">
    <property type="entry name" value="AFP_Neu5c_C_sf"/>
</dbReference>
<dbReference type="PANTHER" id="PTHR36307">
    <property type="entry name" value="FLAGELLA BASAL BODY P-RING FORMATION PROTEIN FLGA"/>
    <property type="match status" value="1"/>
</dbReference>
<evidence type="ECO:0000313" key="6">
    <source>
        <dbReference type="EMBL" id="SLN12402.1"/>
    </source>
</evidence>
<keyword evidence="3 4" id="KW-0574">Periplasm</keyword>
<dbReference type="SUPFAM" id="SSF51269">
    <property type="entry name" value="AFP III-like domain"/>
    <property type="match status" value="1"/>
</dbReference>
<dbReference type="GO" id="GO:0042597">
    <property type="term" value="C:periplasmic space"/>
    <property type="evidence" value="ECO:0007669"/>
    <property type="project" value="UniProtKB-SubCell"/>
</dbReference>
<evidence type="ECO:0000256" key="4">
    <source>
        <dbReference type="RuleBase" id="RU362063"/>
    </source>
</evidence>
<dbReference type="CDD" id="cd11614">
    <property type="entry name" value="SAF_CpaB_FlgA_like"/>
    <property type="match status" value="1"/>
</dbReference>
<name>A0A1Y5RBH1_9RHOB</name>
<evidence type="ECO:0000256" key="1">
    <source>
        <dbReference type="ARBA" id="ARBA00004418"/>
    </source>
</evidence>
<comment type="subcellular location">
    <subcellularLocation>
        <location evidence="1 4">Periplasm</location>
    </subcellularLocation>
</comment>
<dbReference type="Gene3D" id="3.90.1210.10">
    <property type="entry name" value="Antifreeze-like/N-acetylneuraminic acid synthase C-terminal domain"/>
    <property type="match status" value="1"/>
</dbReference>
<dbReference type="NCBIfam" id="TIGR03170">
    <property type="entry name" value="flgA_cterm"/>
    <property type="match status" value="1"/>
</dbReference>
<keyword evidence="7" id="KW-1185">Reference proteome</keyword>
<reference evidence="6 7" key="1">
    <citation type="submission" date="2017-03" db="EMBL/GenBank/DDBJ databases">
        <authorList>
            <person name="Afonso C.L."/>
            <person name="Miller P.J."/>
            <person name="Scott M.A."/>
            <person name="Spackman E."/>
            <person name="Goraichik I."/>
            <person name="Dimitrov K.M."/>
            <person name="Suarez D.L."/>
            <person name="Swayne D.E."/>
        </authorList>
    </citation>
    <scope>NUCLEOTIDE SEQUENCE [LARGE SCALE GENOMIC DNA]</scope>
    <source>
        <strain evidence="6 7">CECT 8620</strain>
    </source>
</reference>
<keyword evidence="6" id="KW-0969">Cilium</keyword>
<proteinExistence type="inferred from homology"/>
<keyword evidence="6" id="KW-0966">Cell projection</keyword>
<feature type="chain" id="PRO_5011825372" description="Flagella basal body P-ring formation protein FlgA" evidence="4">
    <location>
        <begin position="25"/>
        <end position="151"/>
    </location>
</feature>
<dbReference type="EMBL" id="FWFS01000001">
    <property type="protein sequence ID" value="SLN12402.1"/>
    <property type="molecule type" value="Genomic_DNA"/>
</dbReference>
<gene>
    <name evidence="6" type="ORF">AQS8620_00148</name>
</gene>
<dbReference type="InterPro" id="IPR017585">
    <property type="entry name" value="SAF_FlgA"/>
</dbReference>
<dbReference type="InterPro" id="IPR039246">
    <property type="entry name" value="Flagellar_FlgA"/>
</dbReference>